<dbReference type="Pfam" id="PF21787">
    <property type="entry name" value="TNP-like_RNaseH_N"/>
    <property type="match status" value="1"/>
</dbReference>
<evidence type="ECO:0000259" key="2">
    <source>
        <dbReference type="Pfam" id="PF21787"/>
    </source>
</evidence>
<keyword evidence="4" id="KW-1185">Reference proteome</keyword>
<feature type="compositionally biased region" description="Basic and acidic residues" evidence="1">
    <location>
        <begin position="190"/>
        <end position="204"/>
    </location>
</feature>
<accession>A0A1A9UMD3</accession>
<reference evidence="3" key="1">
    <citation type="submission" date="2020-05" db="UniProtKB">
        <authorList>
            <consortium name="EnsemblMetazoa"/>
        </authorList>
    </citation>
    <scope>IDENTIFICATION</scope>
    <source>
        <strain evidence="3">TTRI</strain>
    </source>
</reference>
<protein>
    <recommendedName>
        <fullName evidence="2">Transposable element P transposase-like RNase H domain-containing protein</fullName>
    </recommendedName>
</protein>
<dbReference type="AlphaFoldDB" id="A0A1A9UMD3"/>
<dbReference type="VEuPathDB" id="VectorBase:GAUT009274"/>
<dbReference type="Proteomes" id="UP000078200">
    <property type="component" value="Unassembled WGS sequence"/>
</dbReference>
<dbReference type="InterPro" id="IPR048365">
    <property type="entry name" value="TNP-like_RNaseH_N"/>
</dbReference>
<feature type="domain" description="Transposable element P transposase-like RNase H" evidence="2">
    <location>
        <begin position="245"/>
        <end position="367"/>
    </location>
</feature>
<proteinExistence type="predicted"/>
<evidence type="ECO:0000256" key="1">
    <source>
        <dbReference type="SAM" id="MobiDB-lite"/>
    </source>
</evidence>
<feature type="region of interest" description="Disordered" evidence="1">
    <location>
        <begin position="174"/>
        <end position="217"/>
    </location>
</feature>
<evidence type="ECO:0000313" key="3">
    <source>
        <dbReference type="EnsemblMetazoa" id="GAUT009274-PA"/>
    </source>
</evidence>
<dbReference type="EnsemblMetazoa" id="GAUT009274-RA">
    <property type="protein sequence ID" value="GAUT009274-PA"/>
    <property type="gene ID" value="GAUT009274"/>
</dbReference>
<sequence length="538" mass="60002">MVFIPDEILSELLQSYPESWGLEQGVDRINWRVLGRGLADKLSERTGRLITVEDVRIKCKRVRNSLRRLDTSKGKVYANLFTYAWYAHKLGLTNAVDKIASELLSRGELRVVVGDVPVGADLGKVSILEVGENVEEVTVEENVREVPIEANVEVPVEENVREVPVEANVEVPVEENVEDLEDFPGTSAEARLEVRQTEKRRAGDLDDAGNGGPTTSAEAAQRLKARRLQPFDADEAADRVVPNIQRLREVVSKLSAHDKVVNLHFDEVFTDQTTVHCRSEDKLNGCDYVLGRKVLTTKEHPTVLVCGVRSLLTPFNMVLSAYPMTNMTNSIGCGHLIEENIKYTVAIGLEVKALVSDRSPQNRRVARERAGYEIERADGTNSVSYAENSEKKGLINSDKAIRTYELFAAITNFASIFHSGKISTVNWQAQQAVLEGIVEFLTSADLQTDTLGTDTVETFNAFKKLMGELLEAYPDITIQGYRLSTDLLERRNLLPGAVYLTPLFCISVRNSNLKTLVSLSMVKIEYRSPSEIDLDIYK</sequence>
<evidence type="ECO:0000313" key="4">
    <source>
        <dbReference type="Proteomes" id="UP000078200"/>
    </source>
</evidence>
<dbReference type="STRING" id="7395.A0A1A9UMD3"/>
<organism evidence="3 4">
    <name type="scientific">Glossina austeni</name>
    <name type="common">Savannah tsetse fly</name>
    <dbReference type="NCBI Taxonomy" id="7395"/>
    <lineage>
        <taxon>Eukaryota</taxon>
        <taxon>Metazoa</taxon>
        <taxon>Ecdysozoa</taxon>
        <taxon>Arthropoda</taxon>
        <taxon>Hexapoda</taxon>
        <taxon>Insecta</taxon>
        <taxon>Pterygota</taxon>
        <taxon>Neoptera</taxon>
        <taxon>Endopterygota</taxon>
        <taxon>Diptera</taxon>
        <taxon>Brachycera</taxon>
        <taxon>Muscomorpha</taxon>
        <taxon>Hippoboscoidea</taxon>
        <taxon>Glossinidae</taxon>
        <taxon>Glossina</taxon>
    </lineage>
</organism>
<name>A0A1A9UMD3_GLOAU</name>